<dbReference type="SUPFAM" id="SSF55781">
    <property type="entry name" value="GAF domain-like"/>
    <property type="match status" value="1"/>
</dbReference>
<evidence type="ECO:0000313" key="3">
    <source>
        <dbReference type="EMBL" id="KAF1815617.1"/>
    </source>
</evidence>
<gene>
    <name evidence="3 5" type="ORF">P152DRAFT_429772</name>
</gene>
<dbReference type="GO" id="GO:0033745">
    <property type="term" value="F:L-methionine-(R)-S-oxide reductase activity"/>
    <property type="evidence" value="ECO:0007669"/>
    <property type="project" value="TreeGrafter"/>
</dbReference>
<dbReference type="GO" id="GO:0005829">
    <property type="term" value="C:cytosol"/>
    <property type="evidence" value="ECO:0007669"/>
    <property type="project" value="TreeGrafter"/>
</dbReference>
<feature type="domain" description="GAF" evidence="2">
    <location>
        <begin position="59"/>
        <end position="171"/>
    </location>
</feature>
<dbReference type="PANTHER" id="PTHR21021:SF15">
    <property type="entry name" value="FREE METHIONINE-R-SULFOXIDE REDUCTASE"/>
    <property type="match status" value="1"/>
</dbReference>
<accession>A0A6G1GC07</accession>
<reference evidence="5" key="2">
    <citation type="submission" date="2020-04" db="EMBL/GenBank/DDBJ databases">
        <authorList>
            <consortium name="NCBI Genome Project"/>
        </authorList>
    </citation>
    <scope>NUCLEOTIDE SEQUENCE</scope>
    <source>
        <strain evidence="5">CBS 781.70</strain>
    </source>
</reference>
<proteinExistence type="inferred from homology"/>
<dbReference type="Proteomes" id="UP000504638">
    <property type="component" value="Unplaced"/>
</dbReference>
<dbReference type="OrthoDB" id="15735at2759"/>
<dbReference type="Gene3D" id="3.30.450.40">
    <property type="match status" value="1"/>
</dbReference>
<reference evidence="3 5" key="1">
    <citation type="submission" date="2020-01" db="EMBL/GenBank/DDBJ databases">
        <authorList>
            <consortium name="DOE Joint Genome Institute"/>
            <person name="Haridas S."/>
            <person name="Albert R."/>
            <person name="Binder M."/>
            <person name="Bloem J."/>
            <person name="Labutti K."/>
            <person name="Salamov A."/>
            <person name="Andreopoulos B."/>
            <person name="Baker S.E."/>
            <person name="Barry K."/>
            <person name="Bills G."/>
            <person name="Bluhm B.H."/>
            <person name="Cannon C."/>
            <person name="Castanera R."/>
            <person name="Culley D.E."/>
            <person name="Daum C."/>
            <person name="Ezra D."/>
            <person name="Gonzalez J.B."/>
            <person name="Henrissat B."/>
            <person name="Kuo A."/>
            <person name="Liang C."/>
            <person name="Lipzen A."/>
            <person name="Lutzoni F."/>
            <person name="Magnuson J."/>
            <person name="Mondo S."/>
            <person name="Nolan M."/>
            <person name="Ohm R."/>
            <person name="Pangilinan J."/>
            <person name="Park H.-J."/>
            <person name="Ramirez L."/>
            <person name="Alfaro M."/>
            <person name="Sun H."/>
            <person name="Tritt A."/>
            <person name="Yoshinaga Y."/>
            <person name="Zwiers L.-H."/>
            <person name="Turgeon B.G."/>
            <person name="Goodwin S.B."/>
            <person name="Spatafora J.W."/>
            <person name="Crous P.W."/>
            <person name="Grigoriev I.V."/>
        </authorList>
    </citation>
    <scope>NUCLEOTIDE SEQUENCE</scope>
    <source>
        <strain evidence="3 5">CBS 781.70</strain>
    </source>
</reference>
<dbReference type="FunFam" id="3.30.450.40:FF:000008">
    <property type="entry name" value="GAF domain-containing proteins"/>
    <property type="match status" value="1"/>
</dbReference>
<dbReference type="Pfam" id="PF01590">
    <property type="entry name" value="GAF"/>
    <property type="match status" value="1"/>
</dbReference>
<comment type="similarity">
    <text evidence="1">Belongs to the free Met sulfoxide reductase family.</text>
</comment>
<dbReference type="PANTHER" id="PTHR21021">
    <property type="entry name" value="GAF/PUTATIVE CYTOSKELETAL PROTEIN"/>
    <property type="match status" value="1"/>
</dbReference>
<keyword evidence="4" id="KW-1185">Reference proteome</keyword>
<evidence type="ECO:0000256" key="1">
    <source>
        <dbReference type="ARBA" id="ARBA00038454"/>
    </source>
</evidence>
<dbReference type="RefSeq" id="XP_033537248.1">
    <property type="nucleotide sequence ID" value="XM_033677372.1"/>
</dbReference>
<dbReference type="GeneID" id="54417942"/>
<name>A0A6G1GC07_9PEZI</name>
<sequence length="176" mass="18919">MVHHAEASTFEQGLSKAQAYARVLEEAEALFAGQRNWVSNLSNASSLLHHALKSVDGPVSAINWCGFYFINPLNHQELILGPFHGHVACQSIKVGQGVCGAAAATMMTEVVPNVDEFPGHIACDSNSKSEIVVPIIQNSKVVAIIDIDCSELNGFNSEDAQLLEKLANLIAETCDF</sequence>
<evidence type="ECO:0000313" key="4">
    <source>
        <dbReference type="Proteomes" id="UP000504638"/>
    </source>
</evidence>
<dbReference type="EMBL" id="ML975151">
    <property type="protein sequence ID" value="KAF1815617.1"/>
    <property type="molecule type" value="Genomic_DNA"/>
</dbReference>
<dbReference type="AlphaFoldDB" id="A0A6G1GC07"/>
<protein>
    <submittedName>
        <fullName evidence="3 5">GAF domain-like protein</fullName>
    </submittedName>
</protein>
<dbReference type="InterPro" id="IPR051330">
    <property type="entry name" value="Phosphatase_reg/MetRdx"/>
</dbReference>
<organism evidence="3">
    <name type="scientific">Eremomyces bilateralis CBS 781.70</name>
    <dbReference type="NCBI Taxonomy" id="1392243"/>
    <lineage>
        <taxon>Eukaryota</taxon>
        <taxon>Fungi</taxon>
        <taxon>Dikarya</taxon>
        <taxon>Ascomycota</taxon>
        <taxon>Pezizomycotina</taxon>
        <taxon>Dothideomycetes</taxon>
        <taxon>Dothideomycetes incertae sedis</taxon>
        <taxon>Eremomycetales</taxon>
        <taxon>Eremomycetaceae</taxon>
        <taxon>Eremomyces</taxon>
    </lineage>
</organism>
<evidence type="ECO:0000259" key="2">
    <source>
        <dbReference type="Pfam" id="PF01590"/>
    </source>
</evidence>
<reference evidence="5" key="3">
    <citation type="submission" date="2025-04" db="UniProtKB">
        <authorList>
            <consortium name="RefSeq"/>
        </authorList>
    </citation>
    <scope>IDENTIFICATION</scope>
    <source>
        <strain evidence="5">CBS 781.70</strain>
    </source>
</reference>
<dbReference type="InterPro" id="IPR003018">
    <property type="entry name" value="GAF"/>
</dbReference>
<evidence type="ECO:0000313" key="5">
    <source>
        <dbReference type="RefSeq" id="XP_033537248.1"/>
    </source>
</evidence>
<dbReference type="InterPro" id="IPR029016">
    <property type="entry name" value="GAF-like_dom_sf"/>
</dbReference>